<proteinExistence type="inferred from homology"/>
<evidence type="ECO:0000256" key="2">
    <source>
        <dbReference type="ARBA" id="ARBA00022670"/>
    </source>
</evidence>
<dbReference type="SUPFAM" id="SSF54001">
    <property type="entry name" value="Cysteine proteinases"/>
    <property type="match status" value="1"/>
</dbReference>
<evidence type="ECO:0000256" key="4">
    <source>
        <dbReference type="ARBA" id="ARBA00022807"/>
    </source>
</evidence>
<evidence type="ECO:0000256" key="3">
    <source>
        <dbReference type="ARBA" id="ARBA00022801"/>
    </source>
</evidence>
<dbReference type="PANTHER" id="PTHR47359">
    <property type="entry name" value="PEPTIDOGLYCAN DL-ENDOPEPTIDASE CWLO"/>
    <property type="match status" value="1"/>
</dbReference>
<feature type="signal peptide" evidence="6">
    <location>
        <begin position="1"/>
        <end position="25"/>
    </location>
</feature>
<dbReference type="Pfam" id="PF00877">
    <property type="entry name" value="NLPC_P60"/>
    <property type="match status" value="1"/>
</dbReference>
<dbReference type="Proteomes" id="UP001602123">
    <property type="component" value="Unassembled WGS sequence"/>
</dbReference>
<accession>A0ABW6TU02</accession>
<evidence type="ECO:0000256" key="1">
    <source>
        <dbReference type="ARBA" id="ARBA00007074"/>
    </source>
</evidence>
<keyword evidence="2" id="KW-0645">Protease</keyword>
<keyword evidence="9" id="KW-1185">Reference proteome</keyword>
<feature type="region of interest" description="Disordered" evidence="5">
    <location>
        <begin position="198"/>
        <end position="241"/>
    </location>
</feature>
<feature type="compositionally biased region" description="Basic and acidic residues" evidence="5">
    <location>
        <begin position="203"/>
        <end position="221"/>
    </location>
</feature>
<name>A0ABW6TU02_9ACTN</name>
<dbReference type="InterPro" id="IPR051794">
    <property type="entry name" value="PG_Endopeptidase_C40"/>
</dbReference>
<dbReference type="PROSITE" id="PS51935">
    <property type="entry name" value="NLPC_P60"/>
    <property type="match status" value="1"/>
</dbReference>
<reference evidence="8 9" key="1">
    <citation type="submission" date="2024-10" db="EMBL/GenBank/DDBJ databases">
        <title>The Natural Products Discovery Center: Release of the First 8490 Sequenced Strains for Exploring Actinobacteria Biosynthetic Diversity.</title>
        <authorList>
            <person name="Kalkreuter E."/>
            <person name="Kautsar S.A."/>
            <person name="Yang D."/>
            <person name="Bader C.D."/>
            <person name="Teijaro C.N."/>
            <person name="Fluegel L."/>
            <person name="Davis C.M."/>
            <person name="Simpson J.R."/>
            <person name="Lauterbach L."/>
            <person name="Steele A.D."/>
            <person name="Gui C."/>
            <person name="Meng S."/>
            <person name="Li G."/>
            <person name="Viehrig K."/>
            <person name="Ye F."/>
            <person name="Su P."/>
            <person name="Kiefer A.F."/>
            <person name="Nichols A."/>
            <person name="Cepeda A.J."/>
            <person name="Yan W."/>
            <person name="Fan B."/>
            <person name="Jiang Y."/>
            <person name="Adhikari A."/>
            <person name="Zheng C.-J."/>
            <person name="Schuster L."/>
            <person name="Cowan T.M."/>
            <person name="Smanski M.J."/>
            <person name="Chevrette M.G."/>
            <person name="De Carvalho L.P.S."/>
            <person name="Shen B."/>
        </authorList>
    </citation>
    <scope>NUCLEOTIDE SEQUENCE [LARGE SCALE GENOMIC DNA]</scope>
    <source>
        <strain evidence="8 9">NPDC001650</strain>
    </source>
</reference>
<keyword evidence="3" id="KW-0378">Hydrolase</keyword>
<protein>
    <submittedName>
        <fullName evidence="8">C40 family peptidase</fullName>
    </submittedName>
</protein>
<evidence type="ECO:0000259" key="7">
    <source>
        <dbReference type="PROSITE" id="PS51935"/>
    </source>
</evidence>
<dbReference type="RefSeq" id="WP_388623956.1">
    <property type="nucleotide sequence ID" value="NZ_JBIAUT010000001.1"/>
</dbReference>
<gene>
    <name evidence="8" type="ORF">ACFYZM_03345</name>
</gene>
<evidence type="ECO:0000313" key="9">
    <source>
        <dbReference type="Proteomes" id="UP001602123"/>
    </source>
</evidence>
<keyword evidence="6" id="KW-0732">Signal</keyword>
<feature type="chain" id="PRO_5045340852" evidence="6">
    <location>
        <begin position="26"/>
        <end position="387"/>
    </location>
</feature>
<dbReference type="Gene3D" id="3.90.1720.10">
    <property type="entry name" value="endopeptidase domain like (from Nostoc punctiforme)"/>
    <property type="match status" value="1"/>
</dbReference>
<evidence type="ECO:0000256" key="5">
    <source>
        <dbReference type="SAM" id="MobiDB-lite"/>
    </source>
</evidence>
<feature type="domain" description="NlpC/P60" evidence="7">
    <location>
        <begin position="258"/>
        <end position="386"/>
    </location>
</feature>
<organism evidence="8 9">
    <name type="scientific">Streptomyces nondiastaticus</name>
    <dbReference type="NCBI Taxonomy" id="3154512"/>
    <lineage>
        <taxon>Bacteria</taxon>
        <taxon>Bacillati</taxon>
        <taxon>Actinomycetota</taxon>
        <taxon>Actinomycetes</taxon>
        <taxon>Kitasatosporales</taxon>
        <taxon>Streptomycetaceae</taxon>
        <taxon>Streptomyces</taxon>
    </lineage>
</organism>
<dbReference type="InterPro" id="IPR038765">
    <property type="entry name" value="Papain-like_cys_pep_sf"/>
</dbReference>
<evidence type="ECO:0000313" key="8">
    <source>
        <dbReference type="EMBL" id="MFF4215302.1"/>
    </source>
</evidence>
<evidence type="ECO:0000256" key="6">
    <source>
        <dbReference type="SAM" id="SignalP"/>
    </source>
</evidence>
<sequence length="387" mass="40158">MKAVVATIGVAVLSPLLLVGTAAVAAAGGGAANAVHGDCAGEAGSVDAEAVAKQVKDILGGKGGGKVSVEGLELPAEQIPNAKTIVATGVAMHIPERGQIVALATAMQESRLRNLSYGDLDSLGLFQQRPSAGWGTPAQVRDPVYASTKFYKALLEVRGWESMTVTQAAQAVQRSAFPDAYAQWEPLARALQSAIIKTLPDGGKSKPEDGKTADKDKKDKNNSTTGKGGCATGADGSNFGTIPPGAVPKGYAIPKDAPKKIQTAIRWALGQLDTPYQWGGTCENSHGPDPMGRCDCSSLMQMAYHAAGVSISRTTYTQVNEGKAVSVSSLKPGDLLFTRGTAAVPEHVGMYIGSGLIINAPKTGDVVRITTLANWKPQILAARRILN</sequence>
<keyword evidence="4" id="KW-0788">Thiol protease</keyword>
<dbReference type="InterPro" id="IPR000064">
    <property type="entry name" value="NLP_P60_dom"/>
</dbReference>
<dbReference type="EMBL" id="JBIAUT010000001">
    <property type="protein sequence ID" value="MFF4215302.1"/>
    <property type="molecule type" value="Genomic_DNA"/>
</dbReference>
<dbReference type="PANTHER" id="PTHR47359:SF3">
    <property type="entry name" value="NLP_P60 DOMAIN-CONTAINING PROTEIN-RELATED"/>
    <property type="match status" value="1"/>
</dbReference>
<comment type="caution">
    <text evidence="8">The sequence shown here is derived from an EMBL/GenBank/DDBJ whole genome shotgun (WGS) entry which is preliminary data.</text>
</comment>
<comment type="similarity">
    <text evidence="1">Belongs to the peptidase C40 family.</text>
</comment>